<name>T1AQM4_9ZZZZ</name>
<dbReference type="PANTHER" id="PTHR48084">
    <property type="entry name" value="2-OXOGLUTARATE OXIDOREDUCTASE SUBUNIT KORB-RELATED"/>
    <property type="match status" value="1"/>
</dbReference>
<dbReference type="InterPro" id="IPR051457">
    <property type="entry name" value="2-oxoacid:Fd_oxidoreductase"/>
</dbReference>
<evidence type="ECO:0000259" key="3">
    <source>
        <dbReference type="Pfam" id="PF02775"/>
    </source>
</evidence>
<dbReference type="PANTHER" id="PTHR48084:SF2">
    <property type="entry name" value="PYRUVATE FERREDOXIN_FLAVODOXIN OXIDOREDUCTASE, BETA SUBUNIT"/>
    <property type="match status" value="1"/>
</dbReference>
<evidence type="ECO:0000256" key="1">
    <source>
        <dbReference type="ARBA" id="ARBA00023002"/>
    </source>
</evidence>
<reference evidence="4" key="1">
    <citation type="submission" date="2013-08" db="EMBL/GenBank/DDBJ databases">
        <authorList>
            <person name="Mendez C."/>
            <person name="Richter M."/>
            <person name="Ferrer M."/>
            <person name="Sanchez J."/>
        </authorList>
    </citation>
    <scope>NUCLEOTIDE SEQUENCE</scope>
</reference>
<gene>
    <name evidence="4" type="ORF">B2A_03878</name>
</gene>
<protein>
    <submittedName>
        <fullName evidence="4">Pyruvate ferredoxin/flavodoxin oxidoreductase, beta subunit</fullName>
    </submittedName>
</protein>
<dbReference type="InterPro" id="IPR011766">
    <property type="entry name" value="TPP_enzyme_TPP-bd"/>
</dbReference>
<sequence>MEELKDEEFNDWCPGCGDFGILRSEDIAIKELGLDPNKMVMVSGIGCSGKAPHFIAERISGVHTLHGRAIAFATGIKLANPELEVIVEAGDGDTFGIGVGHFVSAGRRNIDMTIMVHDNGVYGLTKGQASPTLKRGEKTKSLPKPNIND</sequence>
<dbReference type="GO" id="GO:0045333">
    <property type="term" value="P:cellular respiration"/>
    <property type="evidence" value="ECO:0007669"/>
    <property type="project" value="UniProtKB-ARBA"/>
</dbReference>
<reference evidence="4" key="2">
    <citation type="journal article" date="2014" name="ISME J.">
        <title>Microbial stratification in low pH oxic and suboxic macroscopic growths along an acid mine drainage.</title>
        <authorList>
            <person name="Mendez-Garcia C."/>
            <person name="Mesa V."/>
            <person name="Sprenger R.R."/>
            <person name="Richter M."/>
            <person name="Diez M.S."/>
            <person name="Solano J."/>
            <person name="Bargiela R."/>
            <person name="Golyshina O.V."/>
            <person name="Manteca A."/>
            <person name="Ramos J.L."/>
            <person name="Gallego J.R."/>
            <person name="Llorente I."/>
            <person name="Martins Dos Santos V.A."/>
            <person name="Jensen O.N."/>
            <person name="Pelaez A.I."/>
            <person name="Sanchez J."/>
            <person name="Ferrer M."/>
        </authorList>
    </citation>
    <scope>NUCLEOTIDE SEQUENCE</scope>
</reference>
<keyword evidence="4" id="KW-0670">Pyruvate</keyword>
<comment type="caution">
    <text evidence="4">The sequence shown here is derived from an EMBL/GenBank/DDBJ whole genome shotgun (WGS) entry which is preliminary data.</text>
</comment>
<evidence type="ECO:0000256" key="2">
    <source>
        <dbReference type="SAM" id="MobiDB-lite"/>
    </source>
</evidence>
<dbReference type="EMBL" id="AUZZ01002583">
    <property type="protein sequence ID" value="EQD59642.1"/>
    <property type="molecule type" value="Genomic_DNA"/>
</dbReference>
<accession>T1AQM4</accession>
<dbReference type="GO" id="GO:0016625">
    <property type="term" value="F:oxidoreductase activity, acting on the aldehyde or oxo group of donors, iron-sulfur protein as acceptor"/>
    <property type="evidence" value="ECO:0007669"/>
    <property type="project" value="UniProtKB-ARBA"/>
</dbReference>
<organism evidence="4">
    <name type="scientific">mine drainage metagenome</name>
    <dbReference type="NCBI Taxonomy" id="410659"/>
    <lineage>
        <taxon>unclassified sequences</taxon>
        <taxon>metagenomes</taxon>
        <taxon>ecological metagenomes</taxon>
    </lineage>
</organism>
<dbReference type="GO" id="GO:0030976">
    <property type="term" value="F:thiamine pyrophosphate binding"/>
    <property type="evidence" value="ECO:0007669"/>
    <property type="project" value="InterPro"/>
</dbReference>
<proteinExistence type="predicted"/>
<evidence type="ECO:0000313" key="4">
    <source>
        <dbReference type="EMBL" id="EQD59642.1"/>
    </source>
</evidence>
<dbReference type="InterPro" id="IPR029061">
    <property type="entry name" value="THDP-binding"/>
</dbReference>
<feature type="non-terminal residue" evidence="4">
    <location>
        <position position="149"/>
    </location>
</feature>
<dbReference type="Pfam" id="PF02775">
    <property type="entry name" value="TPP_enzyme_C"/>
    <property type="match status" value="1"/>
</dbReference>
<dbReference type="Gene3D" id="3.40.50.970">
    <property type="match status" value="1"/>
</dbReference>
<feature type="region of interest" description="Disordered" evidence="2">
    <location>
        <begin position="127"/>
        <end position="149"/>
    </location>
</feature>
<dbReference type="SUPFAM" id="SSF52518">
    <property type="entry name" value="Thiamin diphosphate-binding fold (THDP-binding)"/>
    <property type="match status" value="1"/>
</dbReference>
<dbReference type="AlphaFoldDB" id="T1AQM4"/>
<keyword evidence="1" id="KW-0560">Oxidoreductase</keyword>
<feature type="domain" description="Thiamine pyrophosphate enzyme TPP-binding" evidence="3">
    <location>
        <begin position="45"/>
        <end position="144"/>
    </location>
</feature>